<gene>
    <name evidence="3" type="ORF">DFQ06_1684</name>
</gene>
<feature type="transmembrane region" description="Helical" evidence="1">
    <location>
        <begin position="77"/>
        <end position="97"/>
    </location>
</feature>
<dbReference type="Proteomes" id="UP000294824">
    <property type="component" value="Unassembled WGS sequence"/>
</dbReference>
<dbReference type="EMBL" id="SORL01000007">
    <property type="protein sequence ID" value="TDY64762.1"/>
    <property type="molecule type" value="Genomic_DNA"/>
</dbReference>
<dbReference type="PANTHER" id="PTHR23028:SF53">
    <property type="entry name" value="ACYL_TRANSF_3 DOMAIN-CONTAINING PROTEIN"/>
    <property type="match status" value="1"/>
</dbReference>
<evidence type="ECO:0000259" key="2">
    <source>
        <dbReference type="Pfam" id="PF01757"/>
    </source>
</evidence>
<dbReference type="InterPro" id="IPR002656">
    <property type="entry name" value="Acyl_transf_3_dom"/>
</dbReference>
<feature type="transmembrane region" description="Helical" evidence="1">
    <location>
        <begin position="215"/>
        <end position="233"/>
    </location>
</feature>
<keyword evidence="1" id="KW-1133">Transmembrane helix</keyword>
<feature type="transmembrane region" description="Helical" evidence="1">
    <location>
        <begin position="35"/>
        <end position="56"/>
    </location>
</feature>
<dbReference type="PANTHER" id="PTHR23028">
    <property type="entry name" value="ACETYLTRANSFERASE"/>
    <property type="match status" value="1"/>
</dbReference>
<keyword evidence="1" id="KW-0812">Transmembrane</keyword>
<evidence type="ECO:0000313" key="3">
    <source>
        <dbReference type="EMBL" id="TDY64762.1"/>
    </source>
</evidence>
<feature type="domain" description="Acyltransferase 3" evidence="2">
    <location>
        <begin position="5"/>
        <end position="335"/>
    </location>
</feature>
<evidence type="ECO:0000313" key="4">
    <source>
        <dbReference type="Proteomes" id="UP000294824"/>
    </source>
</evidence>
<sequence>MKYISGLNGIRAIAVLFVIVSHRFPQDHIVHKLSLGNYGVDIFFVLSGFLISRSLFNKIIAHNNGEISKQKIFKQFFYNRSLRIFPIYYLLLLFMYLTNGIIGNQLKENVLWYLFYGSNYLNYFENKWFGSLAHFWSLAVEEQFYIFWPILLFMFKRRILMFLLVLIIIGTIYPFLISGKSGVLLLSCVNAFSVGALLAYIEINKPIYKNTFIKIIKVVLFPVLIMVLIHQLVVNIPYFSTRLAAAIIAVSIISYCLYHSNSFLVKHILGNKTLNFIGTISYGIYLYHNIVPKYWAWGLRKLNIITPGTHYDFSYLEFFIQTIFIILVSYFSWIIVEKPILKFKDR</sequence>
<feature type="transmembrane region" description="Helical" evidence="1">
    <location>
        <begin position="239"/>
        <end position="257"/>
    </location>
</feature>
<keyword evidence="1" id="KW-0472">Membrane</keyword>
<protein>
    <submittedName>
        <fullName evidence="3">Peptidoglycan/LPS O-acetylase OafA/YrhL</fullName>
    </submittedName>
</protein>
<feature type="transmembrane region" description="Helical" evidence="1">
    <location>
        <begin position="159"/>
        <end position="177"/>
    </location>
</feature>
<dbReference type="InterPro" id="IPR050879">
    <property type="entry name" value="Acyltransferase_3"/>
</dbReference>
<proteinExistence type="predicted"/>
<accession>A0A4R8MK49</accession>
<dbReference type="GO" id="GO:0016020">
    <property type="term" value="C:membrane"/>
    <property type="evidence" value="ECO:0007669"/>
    <property type="project" value="TreeGrafter"/>
</dbReference>
<feature type="transmembrane region" description="Helical" evidence="1">
    <location>
        <begin position="183"/>
        <end position="203"/>
    </location>
</feature>
<comment type="caution">
    <text evidence="3">The sequence shown here is derived from an EMBL/GenBank/DDBJ whole genome shotgun (WGS) entry which is preliminary data.</text>
</comment>
<dbReference type="RefSeq" id="WP_133967060.1">
    <property type="nucleotide sequence ID" value="NZ_SORL01000007.1"/>
</dbReference>
<feature type="transmembrane region" description="Helical" evidence="1">
    <location>
        <begin position="128"/>
        <end position="147"/>
    </location>
</feature>
<feature type="transmembrane region" description="Helical" evidence="1">
    <location>
        <begin position="318"/>
        <end position="336"/>
    </location>
</feature>
<dbReference type="GO" id="GO:0000271">
    <property type="term" value="P:polysaccharide biosynthetic process"/>
    <property type="evidence" value="ECO:0007669"/>
    <property type="project" value="TreeGrafter"/>
</dbReference>
<keyword evidence="4" id="KW-1185">Reference proteome</keyword>
<dbReference type="Pfam" id="PF01757">
    <property type="entry name" value="Acyl_transf_3"/>
    <property type="match status" value="1"/>
</dbReference>
<name>A0A4R8MK49_9FLAO</name>
<reference evidence="3 4" key="1">
    <citation type="submission" date="2019-03" db="EMBL/GenBank/DDBJ databases">
        <title>Genomic Encyclopedia of Type Strains, Phase III (KMG-III): the genomes of soil and plant-associated and newly described type strains.</title>
        <authorList>
            <person name="Whitman W."/>
        </authorList>
    </citation>
    <scope>NUCLEOTIDE SEQUENCE [LARGE SCALE GENOMIC DNA]</scope>
    <source>
        <strain evidence="3 4">CECT 8301</strain>
    </source>
</reference>
<dbReference type="AlphaFoldDB" id="A0A4R8MK49"/>
<dbReference type="GO" id="GO:0016747">
    <property type="term" value="F:acyltransferase activity, transferring groups other than amino-acyl groups"/>
    <property type="evidence" value="ECO:0007669"/>
    <property type="project" value="InterPro"/>
</dbReference>
<evidence type="ECO:0000256" key="1">
    <source>
        <dbReference type="SAM" id="Phobius"/>
    </source>
</evidence>
<organism evidence="3 4">
    <name type="scientific">Algibacter lectus</name>
    <dbReference type="NCBI Taxonomy" id="221126"/>
    <lineage>
        <taxon>Bacteria</taxon>
        <taxon>Pseudomonadati</taxon>
        <taxon>Bacteroidota</taxon>
        <taxon>Flavobacteriia</taxon>
        <taxon>Flavobacteriales</taxon>
        <taxon>Flavobacteriaceae</taxon>
        <taxon>Algibacter</taxon>
    </lineage>
</organism>